<keyword evidence="4 6" id="KW-0788">Thiol protease</keyword>
<dbReference type="SUPFAM" id="SSF54001">
    <property type="entry name" value="Cysteine proteinases"/>
    <property type="match status" value="1"/>
</dbReference>
<dbReference type="SMART" id="SM00230">
    <property type="entry name" value="CysPc"/>
    <property type="match status" value="1"/>
</dbReference>
<dbReference type="GO" id="GO:0006508">
    <property type="term" value="P:proteolysis"/>
    <property type="evidence" value="ECO:0007669"/>
    <property type="project" value="UniProtKB-KW"/>
</dbReference>
<evidence type="ECO:0000259" key="7">
    <source>
        <dbReference type="PROSITE" id="PS50203"/>
    </source>
</evidence>
<evidence type="ECO:0000256" key="6">
    <source>
        <dbReference type="PROSITE-ProRule" id="PRU00239"/>
    </source>
</evidence>
<dbReference type="AlphaFoldDB" id="A0A9W7BM37"/>
<comment type="similarity">
    <text evidence="1">Belongs to the peptidase C2 family.</text>
</comment>
<keyword evidence="3 6" id="KW-0378">Hydrolase</keyword>
<dbReference type="Proteomes" id="UP001162640">
    <property type="component" value="Unassembled WGS sequence"/>
</dbReference>
<dbReference type="InterPro" id="IPR038765">
    <property type="entry name" value="Papain-like_cys_pep_sf"/>
</dbReference>
<evidence type="ECO:0000256" key="4">
    <source>
        <dbReference type="ARBA" id="ARBA00022807"/>
    </source>
</evidence>
<dbReference type="Gene3D" id="3.90.70.10">
    <property type="entry name" value="Cysteine proteinases"/>
    <property type="match status" value="1"/>
</dbReference>
<evidence type="ECO:0000256" key="1">
    <source>
        <dbReference type="ARBA" id="ARBA00007623"/>
    </source>
</evidence>
<gene>
    <name evidence="8" type="ORF">TL16_g11514</name>
</gene>
<sequence>MPTSLSASTLSSLLSKQNNSNDWLTPKVSKLTLWGKEGPGADDVSQGSLGDCWFVSALSVIASSSESRIRSLFSSPPTPNPSGIHEIHLFVDGHFESIIVDSYLPVSAMKIGENPNQPKAKKTKTIHSKQGLVMPASTVLPPLPTDGNGSMNTSTCVPMYSKCTENHLWAPLVEKAYAKRHGSYDSLSGGWVWEAFLDLLGAPVEVIHLNNIADKGPGETMDAAWMQLLSFLEAKFVLGVSCMRSSKEEDLVGFHAYSLLDALEIHEDVTLGEQTKIDSHFTSDSEVQIVGTSNTRKSLRLVRIRNPWGKKGFTGEFGEVRKGCGARATIIATISI</sequence>
<organism evidence="8 9">
    <name type="scientific">Triparma laevis f. inornata</name>
    <dbReference type="NCBI Taxonomy" id="1714386"/>
    <lineage>
        <taxon>Eukaryota</taxon>
        <taxon>Sar</taxon>
        <taxon>Stramenopiles</taxon>
        <taxon>Ochrophyta</taxon>
        <taxon>Bolidophyceae</taxon>
        <taxon>Parmales</taxon>
        <taxon>Triparmaceae</taxon>
        <taxon>Triparma</taxon>
    </lineage>
</organism>
<dbReference type="EMBL" id="BLQM01000433">
    <property type="protein sequence ID" value="GMH89619.1"/>
    <property type="molecule type" value="Genomic_DNA"/>
</dbReference>
<protein>
    <recommendedName>
        <fullName evidence="7">Calpain catalytic domain-containing protein</fullName>
    </recommendedName>
</protein>
<feature type="active site" evidence="5 6">
    <location>
        <position position="255"/>
    </location>
</feature>
<keyword evidence="2 6" id="KW-0645">Protease</keyword>
<evidence type="ECO:0000256" key="5">
    <source>
        <dbReference type="PIRSR" id="PIRSR622684-1"/>
    </source>
</evidence>
<dbReference type="InterPro" id="IPR022684">
    <property type="entry name" value="Calpain_cysteine_protease"/>
</dbReference>
<dbReference type="PRINTS" id="PR00704">
    <property type="entry name" value="CALPAIN"/>
</dbReference>
<accession>A0A9W7BM37</accession>
<comment type="caution">
    <text evidence="8">The sequence shown here is derived from an EMBL/GenBank/DDBJ whole genome shotgun (WGS) entry which is preliminary data.</text>
</comment>
<proteinExistence type="inferred from homology"/>
<dbReference type="InterPro" id="IPR000169">
    <property type="entry name" value="Pept_cys_AS"/>
</dbReference>
<dbReference type="PROSITE" id="PS50203">
    <property type="entry name" value="CALPAIN_CAT"/>
    <property type="match status" value="1"/>
</dbReference>
<dbReference type="InterPro" id="IPR001300">
    <property type="entry name" value="Peptidase_C2_calpain_cat"/>
</dbReference>
<evidence type="ECO:0000313" key="8">
    <source>
        <dbReference type="EMBL" id="GMH89619.1"/>
    </source>
</evidence>
<feature type="domain" description="Calpain catalytic" evidence="7">
    <location>
        <begin position="1"/>
        <end position="319"/>
    </location>
</feature>
<dbReference type="PANTHER" id="PTHR10183:SF379">
    <property type="entry name" value="CALPAIN-5"/>
    <property type="match status" value="1"/>
</dbReference>
<evidence type="ECO:0000256" key="3">
    <source>
        <dbReference type="ARBA" id="ARBA00022801"/>
    </source>
</evidence>
<dbReference type="Pfam" id="PF00648">
    <property type="entry name" value="Peptidase_C2"/>
    <property type="match status" value="2"/>
</dbReference>
<evidence type="ECO:0000313" key="9">
    <source>
        <dbReference type="Proteomes" id="UP001162640"/>
    </source>
</evidence>
<dbReference type="PANTHER" id="PTHR10183">
    <property type="entry name" value="CALPAIN"/>
    <property type="match status" value="1"/>
</dbReference>
<reference evidence="9" key="1">
    <citation type="journal article" date="2023" name="Commun. Biol.">
        <title>Genome analysis of Parmales, the sister group of diatoms, reveals the evolutionary specialization of diatoms from phago-mixotrophs to photoautotrophs.</title>
        <authorList>
            <person name="Ban H."/>
            <person name="Sato S."/>
            <person name="Yoshikawa S."/>
            <person name="Yamada K."/>
            <person name="Nakamura Y."/>
            <person name="Ichinomiya M."/>
            <person name="Sato N."/>
            <person name="Blanc-Mathieu R."/>
            <person name="Endo H."/>
            <person name="Kuwata A."/>
            <person name="Ogata H."/>
        </authorList>
    </citation>
    <scope>NUCLEOTIDE SEQUENCE [LARGE SCALE GENOMIC DNA]</scope>
</reference>
<evidence type="ECO:0000256" key="2">
    <source>
        <dbReference type="ARBA" id="ARBA00022670"/>
    </source>
</evidence>
<name>A0A9W7BM37_9STRA</name>
<feature type="active site" evidence="6">
    <location>
        <position position="306"/>
    </location>
</feature>
<feature type="active site" evidence="6">
    <location>
        <position position="52"/>
    </location>
</feature>
<dbReference type="PROSITE" id="PS00139">
    <property type="entry name" value="THIOL_PROTEASE_CYS"/>
    <property type="match status" value="1"/>
</dbReference>
<dbReference type="GO" id="GO:0004198">
    <property type="term" value="F:calcium-dependent cysteine-type endopeptidase activity"/>
    <property type="evidence" value="ECO:0007669"/>
    <property type="project" value="InterPro"/>
</dbReference>